<dbReference type="AlphaFoldDB" id="A0A1Y2EVJ6"/>
<feature type="chain" id="PRO_5012824601" description="Secreted protein" evidence="1">
    <location>
        <begin position="20"/>
        <end position="152"/>
    </location>
</feature>
<keyword evidence="3" id="KW-1185">Reference proteome</keyword>
<dbReference type="EMBL" id="MCFI01000028">
    <property type="protein sequence ID" value="ORY74855.1"/>
    <property type="molecule type" value="Genomic_DNA"/>
</dbReference>
<dbReference type="GeneID" id="63786806"/>
<name>A0A1Y2EVJ6_PROLT</name>
<feature type="signal peptide" evidence="1">
    <location>
        <begin position="1"/>
        <end position="19"/>
    </location>
</feature>
<organism evidence="2 3">
    <name type="scientific">Protomyces lactucae-debilis</name>
    <dbReference type="NCBI Taxonomy" id="2754530"/>
    <lineage>
        <taxon>Eukaryota</taxon>
        <taxon>Fungi</taxon>
        <taxon>Dikarya</taxon>
        <taxon>Ascomycota</taxon>
        <taxon>Taphrinomycotina</taxon>
        <taxon>Taphrinomycetes</taxon>
        <taxon>Taphrinales</taxon>
        <taxon>Protomycetaceae</taxon>
        <taxon>Protomyces</taxon>
    </lineage>
</organism>
<dbReference type="Proteomes" id="UP000193685">
    <property type="component" value="Unassembled WGS sequence"/>
</dbReference>
<keyword evidence="1" id="KW-0732">Signal</keyword>
<protein>
    <recommendedName>
        <fullName evidence="4">Secreted protein</fullName>
    </recommendedName>
</protein>
<evidence type="ECO:0000313" key="3">
    <source>
        <dbReference type="Proteomes" id="UP000193685"/>
    </source>
</evidence>
<sequence length="152" mass="17282">MWQWHFTLISPCGSFTTLCGDAMAVQQPRWRSTWKLGMSFLTGRALPTTKQSSSTGRRILRSAAHLLICTTRQIFHTKSSLCQLAKKFTRGLSRRRLSRKPRLISTRLCWTGDNFPAAPQKLFSIRIQGQCSIYHCTCVLQSTTNPPFACQD</sequence>
<proteinExistence type="predicted"/>
<comment type="caution">
    <text evidence="2">The sequence shown here is derived from an EMBL/GenBank/DDBJ whole genome shotgun (WGS) entry which is preliminary data.</text>
</comment>
<evidence type="ECO:0008006" key="4">
    <source>
        <dbReference type="Google" id="ProtNLM"/>
    </source>
</evidence>
<evidence type="ECO:0000256" key="1">
    <source>
        <dbReference type="SAM" id="SignalP"/>
    </source>
</evidence>
<gene>
    <name evidence="2" type="ORF">BCR37DRAFT_384290</name>
</gene>
<reference evidence="2 3" key="1">
    <citation type="submission" date="2016-07" db="EMBL/GenBank/DDBJ databases">
        <title>Pervasive Adenine N6-methylation of Active Genes in Fungi.</title>
        <authorList>
            <consortium name="DOE Joint Genome Institute"/>
            <person name="Mondo S.J."/>
            <person name="Dannebaum R.O."/>
            <person name="Kuo R.C."/>
            <person name="Labutti K."/>
            <person name="Haridas S."/>
            <person name="Kuo A."/>
            <person name="Salamov A."/>
            <person name="Ahrendt S.R."/>
            <person name="Lipzen A."/>
            <person name="Sullivan W."/>
            <person name="Andreopoulos W.B."/>
            <person name="Clum A."/>
            <person name="Lindquist E."/>
            <person name="Daum C."/>
            <person name="Ramamoorthy G.K."/>
            <person name="Gryganskyi A."/>
            <person name="Culley D."/>
            <person name="Magnuson J.K."/>
            <person name="James T.Y."/>
            <person name="O'Malley M.A."/>
            <person name="Stajich J.E."/>
            <person name="Spatafora J.W."/>
            <person name="Visel A."/>
            <person name="Grigoriev I.V."/>
        </authorList>
    </citation>
    <scope>NUCLEOTIDE SEQUENCE [LARGE SCALE GENOMIC DNA]</scope>
    <source>
        <strain evidence="2 3">12-1054</strain>
    </source>
</reference>
<accession>A0A1Y2EVJ6</accession>
<evidence type="ECO:0000313" key="2">
    <source>
        <dbReference type="EMBL" id="ORY74855.1"/>
    </source>
</evidence>
<dbReference type="RefSeq" id="XP_040722161.1">
    <property type="nucleotide sequence ID" value="XM_040870207.1"/>
</dbReference>